<evidence type="ECO:0000256" key="1">
    <source>
        <dbReference type="SAM" id="MobiDB-lite"/>
    </source>
</evidence>
<sequence length="91" mass="10162">MTDALYTVRSPDWGGRRRQNRRPRSSFREATESGVTSFIDLKTNNSSVEIEENNALNTKATNDYGVVVGGYTDDDGVHRDRSHVGRPMSSV</sequence>
<dbReference type="RefSeq" id="XP_009841082.1">
    <property type="nucleotide sequence ID" value="XM_009842780.1"/>
</dbReference>
<evidence type="ECO:0000313" key="2">
    <source>
        <dbReference type="EMBL" id="ETV69509.1"/>
    </source>
</evidence>
<dbReference type="AlphaFoldDB" id="W4FRP9"/>
<organism evidence="2">
    <name type="scientific">Aphanomyces astaci</name>
    <name type="common">Crayfish plague agent</name>
    <dbReference type="NCBI Taxonomy" id="112090"/>
    <lineage>
        <taxon>Eukaryota</taxon>
        <taxon>Sar</taxon>
        <taxon>Stramenopiles</taxon>
        <taxon>Oomycota</taxon>
        <taxon>Saprolegniomycetes</taxon>
        <taxon>Saprolegniales</taxon>
        <taxon>Verrucalvaceae</taxon>
        <taxon>Aphanomyces</taxon>
    </lineage>
</organism>
<proteinExistence type="predicted"/>
<accession>W4FRP9</accession>
<dbReference type="GeneID" id="20816870"/>
<reference evidence="2" key="1">
    <citation type="submission" date="2013-12" db="EMBL/GenBank/DDBJ databases">
        <title>The Genome Sequence of Aphanomyces astaci APO3.</title>
        <authorList>
            <consortium name="The Broad Institute Genomics Platform"/>
            <person name="Russ C."/>
            <person name="Tyler B."/>
            <person name="van West P."/>
            <person name="Dieguez-Uribeondo J."/>
            <person name="Young S.K."/>
            <person name="Zeng Q."/>
            <person name="Gargeya S."/>
            <person name="Fitzgerald M."/>
            <person name="Abouelleil A."/>
            <person name="Alvarado L."/>
            <person name="Chapman S.B."/>
            <person name="Gainer-Dewar J."/>
            <person name="Goldberg J."/>
            <person name="Griggs A."/>
            <person name="Gujja S."/>
            <person name="Hansen M."/>
            <person name="Howarth C."/>
            <person name="Imamovic A."/>
            <person name="Ireland A."/>
            <person name="Larimer J."/>
            <person name="McCowan C."/>
            <person name="Murphy C."/>
            <person name="Pearson M."/>
            <person name="Poon T.W."/>
            <person name="Priest M."/>
            <person name="Roberts A."/>
            <person name="Saif S."/>
            <person name="Shea T."/>
            <person name="Sykes S."/>
            <person name="Wortman J."/>
            <person name="Nusbaum C."/>
            <person name="Birren B."/>
        </authorList>
    </citation>
    <scope>NUCLEOTIDE SEQUENCE [LARGE SCALE GENOMIC DNA]</scope>
    <source>
        <strain evidence="2">APO3</strain>
    </source>
</reference>
<feature type="region of interest" description="Disordered" evidence="1">
    <location>
        <begin position="72"/>
        <end position="91"/>
    </location>
</feature>
<dbReference type="EMBL" id="KI913176">
    <property type="protein sequence ID" value="ETV69509.1"/>
    <property type="molecule type" value="Genomic_DNA"/>
</dbReference>
<feature type="compositionally biased region" description="Basic residues" evidence="1">
    <location>
        <begin position="16"/>
        <end position="25"/>
    </location>
</feature>
<dbReference type="VEuPathDB" id="FungiDB:H257_14874"/>
<name>W4FRP9_APHAT</name>
<feature type="region of interest" description="Disordered" evidence="1">
    <location>
        <begin position="1"/>
        <end position="31"/>
    </location>
</feature>
<gene>
    <name evidence="2" type="ORF">H257_14874</name>
</gene>
<protein>
    <submittedName>
        <fullName evidence="2">Uncharacterized protein</fullName>
    </submittedName>
</protein>